<feature type="compositionally biased region" description="Low complexity" evidence="1">
    <location>
        <begin position="659"/>
        <end position="673"/>
    </location>
</feature>
<dbReference type="Pfam" id="PF08693">
    <property type="entry name" value="SKG6"/>
    <property type="match status" value="2"/>
</dbReference>
<name>W6MI82_9ASCO</name>
<keyword evidence="2" id="KW-1133">Transmembrane helix</keyword>
<accession>W6MI82</accession>
<reference evidence="3" key="1">
    <citation type="submission" date="2013-12" db="EMBL/GenBank/DDBJ databases">
        <authorList>
            <person name="Genoscope - CEA"/>
        </authorList>
    </citation>
    <scope>NUCLEOTIDE SEQUENCE</scope>
    <source>
        <strain evidence="3">CBS 1993</strain>
    </source>
</reference>
<feature type="compositionally biased region" description="Polar residues" evidence="1">
    <location>
        <begin position="239"/>
        <end position="251"/>
    </location>
</feature>
<feature type="region of interest" description="Disordered" evidence="1">
    <location>
        <begin position="197"/>
        <end position="391"/>
    </location>
</feature>
<evidence type="ECO:0000256" key="2">
    <source>
        <dbReference type="SAM" id="Phobius"/>
    </source>
</evidence>
<feature type="compositionally biased region" description="Basic and acidic residues" evidence="1">
    <location>
        <begin position="259"/>
        <end position="270"/>
    </location>
</feature>
<dbReference type="OrthoDB" id="4035953at2759"/>
<feature type="region of interest" description="Disordered" evidence="1">
    <location>
        <begin position="600"/>
        <end position="624"/>
    </location>
</feature>
<dbReference type="RefSeq" id="XP_022457852.1">
    <property type="nucleotide sequence ID" value="XM_022604031.1"/>
</dbReference>
<dbReference type="HOGENOM" id="CLU_380807_0_0_1"/>
<feature type="region of interest" description="Disordered" evidence="1">
    <location>
        <begin position="651"/>
        <end position="673"/>
    </location>
</feature>
<evidence type="ECO:0000313" key="4">
    <source>
        <dbReference type="Proteomes" id="UP000019384"/>
    </source>
</evidence>
<sequence>MSLFKRKCSGSKQECEKPADSNDALEIALGVCIPVVVVVIVIAIVLFKVRRRAKREDAEDNDPDFDGDNTVLPDYPDKAEYYSRDNPFETNSALRYPAGAIESKDLHYQSNNTKMYSHYNSSTLNAYGQHVDSFVLPYTHDVGSKQSLDNLARALGSDYQGYRVASQSIDIGSRTSSFTSRPLTGYERSVLSGENVSATRLAPLETEEKSPFTSSSEGDADEKTEKEENFDEEMDGQRTIGQGFTHVSPQRQAGVGYESPERGSPERGSPERGSPQRQSPERQSPAYDQSPVRQSPLKYQSAVGYESAGDHDNELDNEFEEKNFEDQNNDYNYQSEVYQSPTKSSRSLNQSPAKTSHSVQPSSGSIQPSPAKTAYSIMPSHHGNDPEEADVPDLHDVIEEDNVPLTAEEDEQIQRMKSVYKVYFSRENSIKSKKSMLEEAGFDNSNMPPLPAVSSAAAVAPVREKPNLKVDTDYRASYASSVYTENPAPYQQSTHPQYPHQQIQNMLTAQEQERQRAYAEYNARSRGPPPQQPYVIAPSKPRKRMEAIPSPHSLENRKSSLLTFTEFQPNRKYSDKQHSSPLLNQKDVAAFNPIDNDYWSPTSPQTGSMPLPNGQQHQQQQQLAPHHFRNSVVMTNPVEITKTKSYRPAGSFTTAMDQSRSVPGSIPGSPSVSSGMFSPNVGYKEHFDDYQPPTAYTHGAQNLVTRSGSQQDLRKYIDNANI</sequence>
<dbReference type="AlphaFoldDB" id="W6MI82"/>
<dbReference type="InterPro" id="IPR014805">
    <property type="entry name" value="SKG6/TOS2-like"/>
</dbReference>
<keyword evidence="2" id="KW-0812">Transmembrane</keyword>
<reference evidence="3" key="2">
    <citation type="submission" date="2014-02" db="EMBL/GenBank/DDBJ databases">
        <title>Complete DNA sequence of /Kuraishia capsulata/ illustrates novel genomic features among budding yeasts (/Saccharomycotina/).</title>
        <authorList>
            <person name="Morales L."/>
            <person name="Noel B."/>
            <person name="Porcel B."/>
            <person name="Marcet-Houben M."/>
            <person name="Hullo M-F."/>
            <person name="Sacerdot C."/>
            <person name="Tekaia F."/>
            <person name="Leh-Louis V."/>
            <person name="Despons L."/>
            <person name="Khanna V."/>
            <person name="Aury J-M."/>
            <person name="Barbe V."/>
            <person name="Couloux A."/>
            <person name="Labadie K."/>
            <person name="Pelletier E."/>
            <person name="Souciet J-L."/>
            <person name="Boekhout T."/>
            <person name="Gabaldon T."/>
            <person name="Wincker P."/>
            <person name="Dujon B."/>
        </authorList>
    </citation>
    <scope>NUCLEOTIDE SEQUENCE</scope>
    <source>
        <strain evidence="3">CBS 1993</strain>
    </source>
</reference>
<dbReference type="STRING" id="1382522.W6MI82"/>
<keyword evidence="2" id="KW-0472">Membrane</keyword>
<gene>
    <name evidence="3" type="ORF">KUCA_T00001811001</name>
</gene>
<feature type="compositionally biased region" description="Basic and acidic residues" evidence="1">
    <location>
        <begin position="308"/>
        <end position="325"/>
    </location>
</feature>
<organism evidence="3 4">
    <name type="scientific">Kuraishia capsulata CBS 1993</name>
    <dbReference type="NCBI Taxonomy" id="1382522"/>
    <lineage>
        <taxon>Eukaryota</taxon>
        <taxon>Fungi</taxon>
        <taxon>Dikarya</taxon>
        <taxon>Ascomycota</taxon>
        <taxon>Saccharomycotina</taxon>
        <taxon>Pichiomycetes</taxon>
        <taxon>Pichiales</taxon>
        <taxon>Pichiaceae</taxon>
        <taxon>Kuraishia</taxon>
    </lineage>
</organism>
<protein>
    <submittedName>
        <fullName evidence="3">Uncharacterized protein</fullName>
    </submittedName>
</protein>
<dbReference type="GeneID" id="34519240"/>
<proteinExistence type="predicted"/>
<evidence type="ECO:0000313" key="3">
    <source>
        <dbReference type="EMBL" id="CDK25841.1"/>
    </source>
</evidence>
<evidence type="ECO:0000256" key="1">
    <source>
        <dbReference type="SAM" id="MobiDB-lite"/>
    </source>
</evidence>
<feature type="compositionally biased region" description="Polar residues" evidence="1">
    <location>
        <begin position="329"/>
        <end position="370"/>
    </location>
</feature>
<feature type="region of interest" description="Disordered" evidence="1">
    <location>
        <begin position="508"/>
        <end position="542"/>
    </location>
</feature>
<keyword evidence="4" id="KW-1185">Reference proteome</keyword>
<feature type="transmembrane region" description="Helical" evidence="2">
    <location>
        <begin position="27"/>
        <end position="47"/>
    </location>
</feature>
<dbReference type="Proteomes" id="UP000019384">
    <property type="component" value="Unassembled WGS sequence"/>
</dbReference>
<dbReference type="EMBL" id="HG793126">
    <property type="protein sequence ID" value="CDK25841.1"/>
    <property type="molecule type" value="Genomic_DNA"/>
</dbReference>